<protein>
    <submittedName>
        <fullName evidence="2">Transposable element Tcb1 transposase</fullName>
    </submittedName>
</protein>
<organism evidence="2 3">
    <name type="scientific">Trichonephila clavipes</name>
    <name type="common">Golden silk orbweaver</name>
    <name type="synonym">Nephila clavipes</name>
    <dbReference type="NCBI Taxonomy" id="2585209"/>
    <lineage>
        <taxon>Eukaryota</taxon>
        <taxon>Metazoa</taxon>
        <taxon>Ecdysozoa</taxon>
        <taxon>Arthropoda</taxon>
        <taxon>Chelicerata</taxon>
        <taxon>Arachnida</taxon>
        <taxon>Araneae</taxon>
        <taxon>Araneomorphae</taxon>
        <taxon>Entelegynae</taxon>
        <taxon>Araneoidea</taxon>
        <taxon>Nephilidae</taxon>
        <taxon>Trichonephila</taxon>
    </lineage>
</organism>
<dbReference type="EMBL" id="BMAU01021039">
    <property type="protein sequence ID" value="GFX87745.1"/>
    <property type="molecule type" value="Genomic_DNA"/>
</dbReference>
<dbReference type="Pfam" id="PF13358">
    <property type="entry name" value="DDE_3"/>
    <property type="match status" value="1"/>
</dbReference>
<dbReference type="InterPro" id="IPR038717">
    <property type="entry name" value="Tc1-like_DDE_dom"/>
</dbReference>
<evidence type="ECO:0000313" key="2">
    <source>
        <dbReference type="EMBL" id="GFX87745.1"/>
    </source>
</evidence>
<name>A0A8X6R555_TRICX</name>
<feature type="domain" description="Tc1-like transposase DDE" evidence="1">
    <location>
        <begin position="17"/>
        <end position="108"/>
    </location>
</feature>
<proteinExistence type="predicted"/>
<dbReference type="InterPro" id="IPR036397">
    <property type="entry name" value="RNaseH_sf"/>
</dbReference>
<dbReference type="Proteomes" id="UP000887159">
    <property type="component" value="Unassembled WGS sequence"/>
</dbReference>
<sequence>MLNSCVMHHHTGPAPDITVWGGIGYRSRSPLVRIVCTLNSQRYISKVLEPVVPPYLQSLATAIFQQDNARPHVARIVQRFFFIHQIELLPWPVCSPDLSPIENMWSMVAQ</sequence>
<reference evidence="2" key="1">
    <citation type="submission" date="2020-08" db="EMBL/GenBank/DDBJ databases">
        <title>Multicomponent nature underlies the extraordinary mechanical properties of spider dragline silk.</title>
        <authorList>
            <person name="Kono N."/>
            <person name="Nakamura H."/>
            <person name="Mori M."/>
            <person name="Yoshida Y."/>
            <person name="Ohtoshi R."/>
            <person name="Malay A.D."/>
            <person name="Moran D.A.P."/>
            <person name="Tomita M."/>
            <person name="Numata K."/>
            <person name="Arakawa K."/>
        </authorList>
    </citation>
    <scope>NUCLEOTIDE SEQUENCE</scope>
</reference>
<gene>
    <name evidence="2" type="primary">X975_11085</name>
    <name evidence="2" type="ORF">TNCV_2190221</name>
</gene>
<comment type="caution">
    <text evidence="2">The sequence shown here is derived from an EMBL/GenBank/DDBJ whole genome shotgun (WGS) entry which is preliminary data.</text>
</comment>
<dbReference type="GO" id="GO:0003676">
    <property type="term" value="F:nucleic acid binding"/>
    <property type="evidence" value="ECO:0007669"/>
    <property type="project" value="InterPro"/>
</dbReference>
<evidence type="ECO:0000313" key="3">
    <source>
        <dbReference type="Proteomes" id="UP000887159"/>
    </source>
</evidence>
<evidence type="ECO:0000259" key="1">
    <source>
        <dbReference type="Pfam" id="PF13358"/>
    </source>
</evidence>
<accession>A0A8X6R555</accession>
<dbReference type="Gene3D" id="3.30.420.10">
    <property type="entry name" value="Ribonuclease H-like superfamily/Ribonuclease H"/>
    <property type="match status" value="1"/>
</dbReference>
<keyword evidence="3" id="KW-1185">Reference proteome</keyword>
<dbReference type="AlphaFoldDB" id="A0A8X6R555"/>